<proteinExistence type="predicted"/>
<reference evidence="2 3" key="1">
    <citation type="submission" date="2024-05" db="EMBL/GenBank/DDBJ databases">
        <title>Genetic variation in Jamaican populations of the coffee berry borer (Hypothenemus hampei).</title>
        <authorList>
            <person name="Errbii M."/>
            <person name="Myrie A."/>
        </authorList>
    </citation>
    <scope>NUCLEOTIDE SEQUENCE [LARGE SCALE GENOMIC DNA]</scope>
    <source>
        <strain evidence="2">JA-Hopewell-2020-01-JO</strain>
        <tissue evidence="2">Whole body</tissue>
    </source>
</reference>
<feature type="domain" description="Cyclin N-terminal" evidence="1">
    <location>
        <begin position="43"/>
        <end position="140"/>
    </location>
</feature>
<dbReference type="AlphaFoldDB" id="A0ABD1EDW4"/>
<dbReference type="Gene3D" id="1.10.472.10">
    <property type="entry name" value="Cyclin-like"/>
    <property type="match status" value="2"/>
</dbReference>
<gene>
    <name evidence="2" type="ORF">ABEB36_011016</name>
</gene>
<dbReference type="PANTHER" id="PTHR10177">
    <property type="entry name" value="CYCLINS"/>
    <property type="match status" value="1"/>
</dbReference>
<dbReference type="InterPro" id="IPR039361">
    <property type="entry name" value="Cyclin"/>
</dbReference>
<sequence length="304" mass="35485">MDKRRDWPVPDAVILKPIAFNLEEALEVEHLFRPNLLAISQNDARPGDVTIESRDAAVNILRFLRVWLDLPHSVFFTAVSYLDMFLSKMKVQEKYLKCLTLSCLHLANETEICQIDVNQLVKVTQSKCKSSDVLRMANIVKDKIKTHITNPPTTPADFLTLYIEILKHVAQKWEHIITKDLNQVKEKMLISLEVLLASSNTAYYRSSFLALIVFQNEIEKILAQGLPNKSVYYLGEVLQFLFVIREIQLKCKIKNAELKRCYLQVSKVTKQYETQSRQNRRQLSTNYYSIRRFNYHPNFQTIEE</sequence>
<organism evidence="2 3">
    <name type="scientific">Hypothenemus hampei</name>
    <name type="common">Coffee berry borer</name>
    <dbReference type="NCBI Taxonomy" id="57062"/>
    <lineage>
        <taxon>Eukaryota</taxon>
        <taxon>Metazoa</taxon>
        <taxon>Ecdysozoa</taxon>
        <taxon>Arthropoda</taxon>
        <taxon>Hexapoda</taxon>
        <taxon>Insecta</taxon>
        <taxon>Pterygota</taxon>
        <taxon>Neoptera</taxon>
        <taxon>Endopterygota</taxon>
        <taxon>Coleoptera</taxon>
        <taxon>Polyphaga</taxon>
        <taxon>Cucujiformia</taxon>
        <taxon>Curculionidae</taxon>
        <taxon>Scolytinae</taxon>
        <taxon>Hypothenemus</taxon>
    </lineage>
</organism>
<keyword evidence="3" id="KW-1185">Reference proteome</keyword>
<dbReference type="EMBL" id="JBDJPC010000008">
    <property type="protein sequence ID" value="KAL1492834.1"/>
    <property type="molecule type" value="Genomic_DNA"/>
</dbReference>
<dbReference type="Proteomes" id="UP001566132">
    <property type="component" value="Unassembled WGS sequence"/>
</dbReference>
<protein>
    <recommendedName>
        <fullName evidence="1">Cyclin N-terminal domain-containing protein</fullName>
    </recommendedName>
</protein>
<dbReference type="Pfam" id="PF00134">
    <property type="entry name" value="Cyclin_N"/>
    <property type="match status" value="1"/>
</dbReference>
<dbReference type="InterPro" id="IPR006671">
    <property type="entry name" value="Cyclin_N"/>
</dbReference>
<dbReference type="InterPro" id="IPR036915">
    <property type="entry name" value="Cyclin-like_sf"/>
</dbReference>
<comment type="caution">
    <text evidence="2">The sequence shown here is derived from an EMBL/GenBank/DDBJ whole genome shotgun (WGS) entry which is preliminary data.</text>
</comment>
<evidence type="ECO:0000313" key="2">
    <source>
        <dbReference type="EMBL" id="KAL1492834.1"/>
    </source>
</evidence>
<evidence type="ECO:0000259" key="1">
    <source>
        <dbReference type="Pfam" id="PF00134"/>
    </source>
</evidence>
<evidence type="ECO:0000313" key="3">
    <source>
        <dbReference type="Proteomes" id="UP001566132"/>
    </source>
</evidence>
<dbReference type="SUPFAM" id="SSF47954">
    <property type="entry name" value="Cyclin-like"/>
    <property type="match status" value="1"/>
</dbReference>
<accession>A0ABD1EDW4</accession>
<name>A0ABD1EDW4_HYPHA</name>